<dbReference type="SMART" id="SM00267">
    <property type="entry name" value="GGDEF"/>
    <property type="match status" value="1"/>
</dbReference>
<dbReference type="RefSeq" id="WP_343987838.1">
    <property type="nucleotide sequence ID" value="NZ_BAAAFM010000003.1"/>
</dbReference>
<evidence type="ECO:0000313" key="4">
    <source>
        <dbReference type="EMBL" id="GAA0205569.1"/>
    </source>
</evidence>
<dbReference type="SUPFAM" id="SSF55073">
    <property type="entry name" value="Nucleotide cyclase"/>
    <property type="match status" value="1"/>
</dbReference>
<dbReference type="PANTHER" id="PTHR45138">
    <property type="entry name" value="REGULATORY COMPONENTS OF SENSORY TRANSDUCTION SYSTEM"/>
    <property type="match status" value="1"/>
</dbReference>
<reference evidence="4 5" key="1">
    <citation type="journal article" date="2019" name="Int. J. Syst. Evol. Microbiol.">
        <title>The Global Catalogue of Microorganisms (GCM) 10K type strain sequencing project: providing services to taxonomists for standard genome sequencing and annotation.</title>
        <authorList>
            <consortium name="The Broad Institute Genomics Platform"/>
            <consortium name="The Broad Institute Genome Sequencing Center for Infectious Disease"/>
            <person name="Wu L."/>
            <person name="Ma J."/>
        </authorList>
    </citation>
    <scope>NUCLEOTIDE SEQUENCE [LARGE SCALE GENOMIC DNA]</scope>
    <source>
        <strain evidence="4 5">JCM 16211</strain>
    </source>
</reference>
<dbReference type="Gene3D" id="3.30.70.270">
    <property type="match status" value="1"/>
</dbReference>
<sequence>MKLINEKLEFLSRQDQLTNIFNRRGFELATQKVFKLAVRNKNTVTFAVLDVDNFKFINDSLGHSAGDKCLEFIGERLRDIFKRDTDFVGRYGGEEFVVLIAEGTGDMHLDLLERLRASIESGRVPYEGQQVKMTVSIGAYTLSEDFSLSYEGIIKKADDLLYISKRSGKNKITHKEQ</sequence>
<dbReference type="PROSITE" id="PS50887">
    <property type="entry name" value="GGDEF"/>
    <property type="match status" value="1"/>
</dbReference>
<keyword evidence="5" id="KW-1185">Reference proteome</keyword>
<accession>A0ABN0SXR1</accession>
<dbReference type="Proteomes" id="UP001501221">
    <property type="component" value="Unassembled WGS sequence"/>
</dbReference>
<dbReference type="NCBIfam" id="TIGR00254">
    <property type="entry name" value="GGDEF"/>
    <property type="match status" value="1"/>
</dbReference>
<evidence type="ECO:0000259" key="3">
    <source>
        <dbReference type="PROSITE" id="PS50887"/>
    </source>
</evidence>
<evidence type="ECO:0000256" key="2">
    <source>
        <dbReference type="ARBA" id="ARBA00034247"/>
    </source>
</evidence>
<dbReference type="InterPro" id="IPR050469">
    <property type="entry name" value="Diguanylate_Cyclase"/>
</dbReference>
<dbReference type="EC" id="2.7.7.65" evidence="1"/>
<dbReference type="CDD" id="cd01949">
    <property type="entry name" value="GGDEF"/>
    <property type="match status" value="1"/>
</dbReference>
<evidence type="ECO:0000256" key="1">
    <source>
        <dbReference type="ARBA" id="ARBA00012528"/>
    </source>
</evidence>
<protein>
    <recommendedName>
        <fullName evidence="1">diguanylate cyclase</fullName>
        <ecNumber evidence="1">2.7.7.65</ecNumber>
    </recommendedName>
</protein>
<gene>
    <name evidence="4" type="ORF">GCM10009123_11300</name>
</gene>
<feature type="domain" description="GGDEF" evidence="3">
    <location>
        <begin position="42"/>
        <end position="177"/>
    </location>
</feature>
<proteinExistence type="predicted"/>
<dbReference type="InterPro" id="IPR029787">
    <property type="entry name" value="Nucleotide_cyclase"/>
</dbReference>
<dbReference type="EMBL" id="BAAAFM010000003">
    <property type="protein sequence ID" value="GAA0205569.1"/>
    <property type="molecule type" value="Genomic_DNA"/>
</dbReference>
<comment type="caution">
    <text evidence="4">The sequence shown here is derived from an EMBL/GenBank/DDBJ whole genome shotgun (WGS) entry which is preliminary data.</text>
</comment>
<dbReference type="InterPro" id="IPR043128">
    <property type="entry name" value="Rev_trsase/Diguanyl_cyclase"/>
</dbReference>
<dbReference type="InterPro" id="IPR000160">
    <property type="entry name" value="GGDEF_dom"/>
</dbReference>
<organism evidence="4 5">
    <name type="scientific">Kangiella japonica</name>
    <dbReference type="NCBI Taxonomy" id="647384"/>
    <lineage>
        <taxon>Bacteria</taxon>
        <taxon>Pseudomonadati</taxon>
        <taxon>Pseudomonadota</taxon>
        <taxon>Gammaproteobacteria</taxon>
        <taxon>Kangiellales</taxon>
        <taxon>Kangiellaceae</taxon>
        <taxon>Kangiella</taxon>
    </lineage>
</organism>
<name>A0ABN0SXR1_9GAMM</name>
<dbReference type="Pfam" id="PF00990">
    <property type="entry name" value="GGDEF"/>
    <property type="match status" value="1"/>
</dbReference>
<evidence type="ECO:0000313" key="5">
    <source>
        <dbReference type="Proteomes" id="UP001501221"/>
    </source>
</evidence>
<comment type="catalytic activity">
    <reaction evidence="2">
        <text>2 GTP = 3',3'-c-di-GMP + 2 diphosphate</text>
        <dbReference type="Rhea" id="RHEA:24898"/>
        <dbReference type="ChEBI" id="CHEBI:33019"/>
        <dbReference type="ChEBI" id="CHEBI:37565"/>
        <dbReference type="ChEBI" id="CHEBI:58805"/>
        <dbReference type="EC" id="2.7.7.65"/>
    </reaction>
</comment>
<dbReference type="PANTHER" id="PTHR45138:SF9">
    <property type="entry name" value="DIGUANYLATE CYCLASE DGCM-RELATED"/>
    <property type="match status" value="1"/>
</dbReference>